<comment type="caution">
    <text evidence="11">The sequence shown here is derived from an EMBL/GenBank/DDBJ whole genome shotgun (WGS) entry which is preliminary data.</text>
</comment>
<keyword evidence="6" id="KW-0413">Isomerase</keyword>
<evidence type="ECO:0000256" key="1">
    <source>
        <dbReference type="ARBA" id="ARBA00000083"/>
    </source>
</evidence>
<evidence type="ECO:0000256" key="2">
    <source>
        <dbReference type="ARBA" id="ARBA00007430"/>
    </source>
</evidence>
<dbReference type="InterPro" id="IPR003869">
    <property type="entry name" value="Polysac_CapD-like"/>
</dbReference>
<dbReference type="Proteomes" id="UP001501627">
    <property type="component" value="Unassembled WGS sequence"/>
</dbReference>
<name>A0ABP7QM44_9BURK</name>
<reference evidence="12" key="1">
    <citation type="journal article" date="2019" name="Int. J. Syst. Evol. Microbiol.">
        <title>The Global Catalogue of Microorganisms (GCM) 10K type strain sequencing project: providing services to taxonomists for standard genome sequencing and annotation.</title>
        <authorList>
            <consortium name="The Broad Institute Genomics Platform"/>
            <consortium name="The Broad Institute Genome Sequencing Center for Infectious Disease"/>
            <person name="Wu L."/>
            <person name="Ma J."/>
        </authorList>
    </citation>
    <scope>NUCLEOTIDE SEQUENCE [LARGE SCALE GENOMIC DNA]</scope>
    <source>
        <strain evidence="12">JCM 17561</strain>
    </source>
</reference>
<dbReference type="Pfam" id="PF02719">
    <property type="entry name" value="Polysacc_synt_2"/>
    <property type="match status" value="1"/>
</dbReference>
<evidence type="ECO:0000259" key="10">
    <source>
        <dbReference type="Pfam" id="PF08485"/>
    </source>
</evidence>
<dbReference type="SUPFAM" id="SSF51735">
    <property type="entry name" value="NAD(P)-binding Rossmann-fold domains"/>
    <property type="match status" value="1"/>
</dbReference>
<dbReference type="InterPro" id="IPR036291">
    <property type="entry name" value="NAD(P)-bd_dom_sf"/>
</dbReference>
<evidence type="ECO:0000256" key="3">
    <source>
        <dbReference type="ARBA" id="ARBA00013189"/>
    </source>
</evidence>
<dbReference type="CDD" id="cd05237">
    <property type="entry name" value="UDP_invert_4-6DH_SDR_e"/>
    <property type="match status" value="1"/>
</dbReference>
<feature type="domain" description="Polysaccharide biosynthesis protein CapD-like" evidence="9">
    <location>
        <begin position="7"/>
        <end position="282"/>
    </location>
</feature>
<comment type="similarity">
    <text evidence="2">Belongs to the polysaccharide synthase family.</text>
</comment>
<dbReference type="EMBL" id="BAABBP010000002">
    <property type="protein sequence ID" value="GAA3984067.1"/>
    <property type="molecule type" value="Genomic_DNA"/>
</dbReference>
<evidence type="ECO:0000259" key="9">
    <source>
        <dbReference type="Pfam" id="PF02719"/>
    </source>
</evidence>
<evidence type="ECO:0000256" key="8">
    <source>
        <dbReference type="ARBA" id="ARBA00033067"/>
    </source>
</evidence>
<evidence type="ECO:0000256" key="7">
    <source>
        <dbReference type="ARBA" id="ARBA00031367"/>
    </source>
</evidence>
<feature type="domain" description="UDP-glucose 4-epimerase CapD C-terminal" evidence="10">
    <location>
        <begin position="285"/>
        <end position="335"/>
    </location>
</feature>
<accession>A0ABP7QM44</accession>
<dbReference type="Gene3D" id="3.40.50.720">
    <property type="entry name" value="NAD(P)-binding Rossmann-like Domain"/>
    <property type="match status" value="1"/>
</dbReference>
<sequence length="349" mass="38705">MFKNKTLLITGGTGSFGNAVLKRFLDTDIAEIRIFSRDEKKQDDMRKRYHSAKLKFYIGDVRDARSIEQAMRGVDYVFHAAALKQVPSCEFYPMQAVRTNVMGTENVLEAAIAAGVKRVVCLSTDKAVYPINAMGISKAMMEKVMVATSRNLEGTSTVICGTRYGNVMASRGSVIPLFVQQVYANQPITITDPAMTRFMMTLGDAVDLVLYAFEHGRNGDIFVQKAPAATIETLAHAVTGLMGKPDHPVQVIGTRHGEKLYEALLSREEMACAEDMGDYFRVPADGRDLNYGKFVDQGAQRLTQSAHGEDYNSHNTDRLDETGMRQLLLKLDGMQRIARGEMVGDVEEH</sequence>
<evidence type="ECO:0000256" key="5">
    <source>
        <dbReference type="ARBA" id="ARBA00022985"/>
    </source>
</evidence>
<evidence type="ECO:0000313" key="11">
    <source>
        <dbReference type="EMBL" id="GAA3984067.1"/>
    </source>
</evidence>
<comment type="catalytic activity">
    <reaction evidence="1">
        <text>UDP-alpha-D-glucose = UDP-alpha-D-galactose</text>
        <dbReference type="Rhea" id="RHEA:22168"/>
        <dbReference type="ChEBI" id="CHEBI:58885"/>
        <dbReference type="ChEBI" id="CHEBI:66914"/>
        <dbReference type="EC" id="5.1.3.2"/>
    </reaction>
</comment>
<evidence type="ECO:0000313" key="12">
    <source>
        <dbReference type="Proteomes" id="UP001501627"/>
    </source>
</evidence>
<dbReference type="PANTHER" id="PTHR43318:SF2">
    <property type="entry name" value="UDP-N-ACETYLGLUCOSAMINE 4,6-DEHYDRATASE (INVERTING)"/>
    <property type="match status" value="1"/>
</dbReference>
<dbReference type="InterPro" id="IPR051203">
    <property type="entry name" value="Polysaccharide_Synthase-Rel"/>
</dbReference>
<keyword evidence="12" id="KW-1185">Reference proteome</keyword>
<dbReference type="RefSeq" id="WP_103045354.1">
    <property type="nucleotide sequence ID" value="NZ_BAABBP010000002.1"/>
</dbReference>
<keyword evidence="5" id="KW-0448">Lipopolysaccharide biosynthesis</keyword>
<dbReference type="EC" id="5.1.3.2" evidence="3"/>
<dbReference type="Pfam" id="PF08485">
    <property type="entry name" value="Polysacc_syn_2C"/>
    <property type="match status" value="1"/>
</dbReference>
<dbReference type="InterPro" id="IPR013692">
    <property type="entry name" value="CapD_C"/>
</dbReference>
<evidence type="ECO:0000256" key="6">
    <source>
        <dbReference type="ARBA" id="ARBA00023235"/>
    </source>
</evidence>
<evidence type="ECO:0000256" key="4">
    <source>
        <dbReference type="ARBA" id="ARBA00018569"/>
    </source>
</evidence>
<gene>
    <name evidence="11" type="ORF">GCM10022279_04260</name>
</gene>
<dbReference type="PANTHER" id="PTHR43318">
    <property type="entry name" value="UDP-N-ACETYLGLUCOSAMINE 4,6-DEHYDRATASE"/>
    <property type="match status" value="1"/>
</dbReference>
<protein>
    <recommendedName>
        <fullName evidence="4">UDP-glucose 4-epimerase</fullName>
        <ecNumber evidence="3">5.1.3.2</ecNumber>
    </recommendedName>
    <alternativeName>
        <fullName evidence="8">Galactowaldenase</fullName>
    </alternativeName>
    <alternativeName>
        <fullName evidence="7">UDP-galactose 4-epimerase</fullName>
    </alternativeName>
</protein>
<organism evidence="11 12">
    <name type="scientific">Comamonas faecalis</name>
    <dbReference type="NCBI Taxonomy" id="1387849"/>
    <lineage>
        <taxon>Bacteria</taxon>
        <taxon>Pseudomonadati</taxon>
        <taxon>Pseudomonadota</taxon>
        <taxon>Betaproteobacteria</taxon>
        <taxon>Burkholderiales</taxon>
        <taxon>Comamonadaceae</taxon>
        <taxon>Comamonas</taxon>
    </lineage>
</organism>
<proteinExistence type="inferred from homology"/>